<dbReference type="PROSITE" id="PS50110">
    <property type="entry name" value="RESPONSE_REGULATORY"/>
    <property type="match status" value="1"/>
</dbReference>
<reference evidence="4 5" key="1">
    <citation type="journal article" date="2019" name="ISME J.">
        <title>Insights into ecological role of a new deltaproteobacterial order Candidatus Acidulodesulfobacterales by metagenomics and metatranscriptomics.</title>
        <authorList>
            <person name="Tan S."/>
            <person name="Liu J."/>
            <person name="Fang Y."/>
            <person name="Hedlund B.P."/>
            <person name="Lian Z.H."/>
            <person name="Huang L.Y."/>
            <person name="Li J.T."/>
            <person name="Huang L.N."/>
            <person name="Li W.J."/>
            <person name="Jiang H.C."/>
            <person name="Dong H.L."/>
            <person name="Shu W.S."/>
        </authorList>
    </citation>
    <scope>NUCLEOTIDE SEQUENCE [LARGE SCALE GENOMIC DNA]</scope>
    <source>
        <strain evidence="4">AP1</strain>
    </source>
</reference>
<dbReference type="SUPFAM" id="SSF52172">
    <property type="entry name" value="CheY-like"/>
    <property type="match status" value="1"/>
</dbReference>
<keyword evidence="1" id="KW-0597">Phosphoprotein</keyword>
<dbReference type="GO" id="GO:0000160">
    <property type="term" value="P:phosphorelay signal transduction system"/>
    <property type="evidence" value="ECO:0007669"/>
    <property type="project" value="InterPro"/>
</dbReference>
<sequence>MADPVKMLKLVKNDDAFILDKLLKHDKKSSCNFGSRHVSSSYKKQTDEIDKIPFNILIAEDNKINAELMKAIIESSAPQKFSINEASVKFNIIIAEDGKKALDIVFSPINIDLIILDLMMPLINGFDVLEKIRSCGSFGNPVGNIPVLIVSALNESSIISKGIELGANDYIAKPIVKNIFKSKVNSLINLKKLHDTLENSENIIMSLALAIEAKDKYTSGHSKRVSILAYNFGKYLGLHKEDCLLLKRAGCIHDIGKIGIPNDILNKTEKLSDNELNLIRNHSITSSDICKPLISLKKESYIVRYHHERFDGNGYPGELNCQNIPYLSRVLSIVDSYDAMTSDRPYRQALTMEAALFIFENEKNSGQWDPEIVNEFIKFINL</sequence>
<comment type="caution">
    <text evidence="4">The sequence shown here is derived from an EMBL/GenBank/DDBJ whole genome shotgun (WGS) entry which is preliminary data.</text>
</comment>
<dbReference type="SUPFAM" id="SSF109604">
    <property type="entry name" value="HD-domain/PDEase-like"/>
    <property type="match status" value="1"/>
</dbReference>
<dbReference type="PANTHER" id="PTHR45228">
    <property type="entry name" value="CYCLIC DI-GMP PHOSPHODIESTERASE TM_0186-RELATED"/>
    <property type="match status" value="1"/>
</dbReference>
<dbReference type="PROSITE" id="PS51832">
    <property type="entry name" value="HD_GYP"/>
    <property type="match status" value="1"/>
</dbReference>
<dbReference type="CDD" id="cd17574">
    <property type="entry name" value="REC_OmpR"/>
    <property type="match status" value="1"/>
</dbReference>
<accession>A0A519BMZ0</accession>
<dbReference type="InterPro" id="IPR052020">
    <property type="entry name" value="Cyclic_di-GMP/3'3'-cGAMP_PDE"/>
</dbReference>
<evidence type="ECO:0000259" key="3">
    <source>
        <dbReference type="PROSITE" id="PS51832"/>
    </source>
</evidence>
<dbReference type="PANTHER" id="PTHR45228:SF4">
    <property type="entry name" value="LIPOPROTEIN"/>
    <property type="match status" value="1"/>
</dbReference>
<dbReference type="CDD" id="cd00077">
    <property type="entry name" value="HDc"/>
    <property type="match status" value="1"/>
</dbReference>
<dbReference type="InterPro" id="IPR011006">
    <property type="entry name" value="CheY-like_superfamily"/>
</dbReference>
<dbReference type="SMART" id="SM00471">
    <property type="entry name" value="HDc"/>
    <property type="match status" value="1"/>
</dbReference>
<evidence type="ECO:0000259" key="2">
    <source>
        <dbReference type="PROSITE" id="PS50110"/>
    </source>
</evidence>
<evidence type="ECO:0000256" key="1">
    <source>
        <dbReference type="PROSITE-ProRule" id="PRU00169"/>
    </source>
</evidence>
<feature type="modified residue" description="4-aspartylphosphate" evidence="1">
    <location>
        <position position="117"/>
    </location>
</feature>
<name>A0A519BMZ0_9DELT</name>
<evidence type="ECO:0000313" key="5">
    <source>
        <dbReference type="Proteomes" id="UP000319296"/>
    </source>
</evidence>
<dbReference type="InterPro" id="IPR003607">
    <property type="entry name" value="HD/PDEase_dom"/>
</dbReference>
<dbReference type="InterPro" id="IPR001789">
    <property type="entry name" value="Sig_transdc_resp-reg_receiver"/>
</dbReference>
<dbReference type="Gene3D" id="3.40.50.2300">
    <property type="match status" value="1"/>
</dbReference>
<dbReference type="SMART" id="SM00448">
    <property type="entry name" value="REC"/>
    <property type="match status" value="1"/>
</dbReference>
<dbReference type="Pfam" id="PF00072">
    <property type="entry name" value="Response_reg"/>
    <property type="match status" value="1"/>
</dbReference>
<dbReference type="Pfam" id="PF13487">
    <property type="entry name" value="HD_5"/>
    <property type="match status" value="1"/>
</dbReference>
<dbReference type="Proteomes" id="UP000319296">
    <property type="component" value="Unassembled WGS sequence"/>
</dbReference>
<feature type="domain" description="Response regulatory" evidence="2">
    <location>
        <begin position="55"/>
        <end position="188"/>
    </location>
</feature>
<gene>
    <name evidence="4" type="ORF">EVG15_05390</name>
</gene>
<dbReference type="Gene3D" id="1.10.3210.10">
    <property type="entry name" value="Hypothetical protein af1432"/>
    <property type="match status" value="1"/>
</dbReference>
<feature type="domain" description="HD-GYP" evidence="3">
    <location>
        <begin position="196"/>
        <end position="382"/>
    </location>
</feature>
<dbReference type="InterPro" id="IPR037522">
    <property type="entry name" value="HD_GYP_dom"/>
</dbReference>
<organism evidence="4 5">
    <name type="scientific">Candidatus Acididesulfobacter diazotrophicus</name>
    <dbReference type="NCBI Taxonomy" id="2597226"/>
    <lineage>
        <taxon>Bacteria</taxon>
        <taxon>Deltaproteobacteria</taxon>
        <taxon>Candidatus Acidulodesulfobacterales</taxon>
        <taxon>Candidatus Acididesulfobacter</taxon>
    </lineage>
</organism>
<protein>
    <submittedName>
        <fullName evidence="4">Response regulator</fullName>
    </submittedName>
</protein>
<dbReference type="AlphaFoldDB" id="A0A519BMZ0"/>
<evidence type="ECO:0000313" key="4">
    <source>
        <dbReference type="EMBL" id="RZD18631.1"/>
    </source>
</evidence>
<dbReference type="EMBL" id="SGBB01000007">
    <property type="protein sequence ID" value="RZD18631.1"/>
    <property type="molecule type" value="Genomic_DNA"/>
</dbReference>
<proteinExistence type="predicted"/>